<name>A0AAU9KAN4_9CILI</name>
<reference evidence="7" key="1">
    <citation type="submission" date="2021-09" db="EMBL/GenBank/DDBJ databases">
        <authorList>
            <consortium name="AG Swart"/>
            <person name="Singh M."/>
            <person name="Singh A."/>
            <person name="Seah K."/>
            <person name="Emmerich C."/>
        </authorList>
    </citation>
    <scope>NUCLEOTIDE SEQUENCE</scope>
    <source>
        <strain evidence="7">ATCC30299</strain>
    </source>
</reference>
<feature type="compositionally biased region" description="Basic and acidic residues" evidence="5">
    <location>
        <begin position="132"/>
        <end position="149"/>
    </location>
</feature>
<keyword evidence="8" id="KW-1185">Reference proteome</keyword>
<feature type="domain" description="Small ribosomal subunit protein mS41 SAM" evidence="6">
    <location>
        <begin position="46"/>
        <end position="101"/>
    </location>
</feature>
<dbReference type="InterPro" id="IPR019083">
    <property type="entry name" value="SAM_Ribosomal_mS41"/>
</dbReference>
<evidence type="ECO:0000313" key="8">
    <source>
        <dbReference type="Proteomes" id="UP001162131"/>
    </source>
</evidence>
<sequence length="149" mass="17169">MLSIINSIPVRFFRMRLRDPRIRSFLNPPISPCPGLALKAPEDWTVEKYFTKIGGDLSEYVDKFSTVQEVLDAHRFELKGKGIPARKRKYIMMVNEYFRRGFLSFEHIEKRTATPKKPWSKKKSAKAPAKKAKPDDKAGDKGKKEAAKK</sequence>
<evidence type="ECO:0000313" key="7">
    <source>
        <dbReference type="EMBL" id="CAG9334756.1"/>
    </source>
</evidence>
<comment type="subcellular location">
    <subcellularLocation>
        <location evidence="1">Mitochondrion</location>
    </subcellularLocation>
</comment>
<proteinExistence type="inferred from homology"/>
<evidence type="ECO:0000256" key="4">
    <source>
        <dbReference type="ARBA" id="ARBA00035129"/>
    </source>
</evidence>
<dbReference type="EMBL" id="CAJZBQ010000060">
    <property type="protein sequence ID" value="CAG9334756.1"/>
    <property type="molecule type" value="Genomic_DNA"/>
</dbReference>
<organism evidence="7 8">
    <name type="scientific">Blepharisma stoltei</name>
    <dbReference type="NCBI Taxonomy" id="1481888"/>
    <lineage>
        <taxon>Eukaryota</taxon>
        <taxon>Sar</taxon>
        <taxon>Alveolata</taxon>
        <taxon>Ciliophora</taxon>
        <taxon>Postciliodesmatophora</taxon>
        <taxon>Heterotrichea</taxon>
        <taxon>Heterotrichida</taxon>
        <taxon>Blepharismidae</taxon>
        <taxon>Blepharisma</taxon>
    </lineage>
</organism>
<feature type="compositionally biased region" description="Basic residues" evidence="5">
    <location>
        <begin position="118"/>
        <end position="131"/>
    </location>
</feature>
<dbReference type="AlphaFoldDB" id="A0AAU9KAN4"/>
<evidence type="ECO:0000256" key="5">
    <source>
        <dbReference type="SAM" id="MobiDB-lite"/>
    </source>
</evidence>
<dbReference type="Pfam" id="PF09597">
    <property type="entry name" value="SAM_Ribosomal_mS41"/>
    <property type="match status" value="1"/>
</dbReference>
<accession>A0AAU9KAN4</accession>
<dbReference type="InterPro" id="IPR039603">
    <property type="entry name" value="Ribosomal_mS41"/>
</dbReference>
<dbReference type="PANTHER" id="PTHR28235:SF1">
    <property type="entry name" value="SMALL RIBOSOMAL SUBUNIT PROTEIN MS41"/>
    <property type="match status" value="1"/>
</dbReference>
<gene>
    <name evidence="7" type="ORF">BSTOLATCC_MIC62341</name>
</gene>
<evidence type="ECO:0000256" key="1">
    <source>
        <dbReference type="ARBA" id="ARBA00004173"/>
    </source>
</evidence>
<comment type="similarity">
    <text evidence="2">Belongs to the mitochondrion-specific ribosomal protein mS41 family.</text>
</comment>
<feature type="region of interest" description="Disordered" evidence="5">
    <location>
        <begin position="112"/>
        <end position="149"/>
    </location>
</feature>
<dbReference type="PANTHER" id="PTHR28235">
    <property type="entry name" value="PROTEIN FYV4, MITOCHONDRIAL"/>
    <property type="match status" value="1"/>
</dbReference>
<keyword evidence="3" id="KW-0496">Mitochondrion</keyword>
<evidence type="ECO:0000259" key="6">
    <source>
        <dbReference type="SMART" id="SM01238"/>
    </source>
</evidence>
<evidence type="ECO:0000256" key="2">
    <source>
        <dbReference type="ARBA" id="ARBA00010492"/>
    </source>
</evidence>
<comment type="caution">
    <text evidence="7">The sequence shown here is derived from an EMBL/GenBank/DDBJ whole genome shotgun (WGS) entry which is preliminary data.</text>
</comment>
<dbReference type="SMART" id="SM01238">
    <property type="entry name" value="IGR"/>
    <property type="match status" value="1"/>
</dbReference>
<dbReference type="GO" id="GO:0005739">
    <property type="term" value="C:mitochondrion"/>
    <property type="evidence" value="ECO:0007669"/>
    <property type="project" value="UniProtKB-SubCell"/>
</dbReference>
<dbReference type="Proteomes" id="UP001162131">
    <property type="component" value="Unassembled WGS sequence"/>
</dbReference>
<evidence type="ECO:0000256" key="3">
    <source>
        <dbReference type="ARBA" id="ARBA00023128"/>
    </source>
</evidence>
<protein>
    <recommendedName>
        <fullName evidence="4">Small ribosomal subunit protein mS41</fullName>
    </recommendedName>
</protein>